<comment type="caution">
    <text evidence="5">The sequence shown here is derived from an EMBL/GenBank/DDBJ whole genome shotgun (WGS) entry which is preliminary data.</text>
</comment>
<accession>A0AA88I6A5</accession>
<dbReference type="EMBL" id="JAVRJZ010000003">
    <property type="protein sequence ID" value="KAK2724930.1"/>
    <property type="molecule type" value="Genomic_DNA"/>
</dbReference>
<keyword evidence="4" id="KW-0472">Membrane</keyword>
<keyword evidence="3" id="KW-0808">Transferase</keyword>
<evidence type="ECO:0000256" key="1">
    <source>
        <dbReference type="ARBA" id="ARBA00009995"/>
    </source>
</evidence>
<evidence type="ECO:0000256" key="4">
    <source>
        <dbReference type="SAM" id="Phobius"/>
    </source>
</evidence>
<evidence type="ECO:0000313" key="6">
    <source>
        <dbReference type="Proteomes" id="UP001187531"/>
    </source>
</evidence>
<proteinExistence type="inferred from homology"/>
<protein>
    <recommendedName>
        <fullName evidence="7">UDP-glucuronosyltransferase</fullName>
    </recommendedName>
</protein>
<keyword evidence="4" id="KW-0812">Transmembrane</keyword>
<dbReference type="GO" id="GO:0008194">
    <property type="term" value="F:UDP-glycosyltransferase activity"/>
    <property type="evidence" value="ECO:0007669"/>
    <property type="project" value="InterPro"/>
</dbReference>
<dbReference type="Proteomes" id="UP001187531">
    <property type="component" value="Unassembled WGS sequence"/>
</dbReference>
<comment type="similarity">
    <text evidence="1">Belongs to the UDP-glycosyltransferase family.</text>
</comment>
<feature type="transmembrane region" description="Helical" evidence="4">
    <location>
        <begin position="489"/>
        <end position="515"/>
    </location>
</feature>
<keyword evidence="6" id="KW-1185">Reference proteome</keyword>
<dbReference type="Pfam" id="PF00201">
    <property type="entry name" value="UDPGT"/>
    <property type="match status" value="1"/>
</dbReference>
<evidence type="ECO:0000256" key="3">
    <source>
        <dbReference type="ARBA" id="ARBA00022679"/>
    </source>
</evidence>
<gene>
    <name evidence="5" type="ORF">QYM36_001401</name>
</gene>
<reference evidence="5" key="1">
    <citation type="submission" date="2023-07" db="EMBL/GenBank/DDBJ databases">
        <title>Chromosome-level genome assembly of Artemia franciscana.</title>
        <authorList>
            <person name="Jo E."/>
        </authorList>
    </citation>
    <scope>NUCLEOTIDE SEQUENCE</scope>
    <source>
        <tissue evidence="5">Whole body</tissue>
    </source>
</reference>
<evidence type="ECO:0008006" key="7">
    <source>
        <dbReference type="Google" id="ProtNLM"/>
    </source>
</evidence>
<dbReference type="InterPro" id="IPR002213">
    <property type="entry name" value="UDP_glucos_trans"/>
</dbReference>
<dbReference type="FunFam" id="3.40.50.2000:FF:000050">
    <property type="entry name" value="UDP-glucuronosyltransferase"/>
    <property type="match status" value="1"/>
</dbReference>
<dbReference type="PANTHER" id="PTHR48043">
    <property type="entry name" value="EG:EG0003.4 PROTEIN-RELATED"/>
    <property type="match status" value="1"/>
</dbReference>
<keyword evidence="2" id="KW-0328">Glycosyltransferase</keyword>
<name>A0AA88I6A5_ARTSF</name>
<keyword evidence="4" id="KW-1133">Transmembrane helix</keyword>
<organism evidence="5 6">
    <name type="scientific">Artemia franciscana</name>
    <name type="common">Brine shrimp</name>
    <name type="synonym">Artemia sanfranciscana</name>
    <dbReference type="NCBI Taxonomy" id="6661"/>
    <lineage>
        <taxon>Eukaryota</taxon>
        <taxon>Metazoa</taxon>
        <taxon>Ecdysozoa</taxon>
        <taxon>Arthropoda</taxon>
        <taxon>Crustacea</taxon>
        <taxon>Branchiopoda</taxon>
        <taxon>Anostraca</taxon>
        <taxon>Artemiidae</taxon>
        <taxon>Artemia</taxon>
    </lineage>
</organism>
<dbReference type="CDD" id="cd03784">
    <property type="entry name" value="GT1_Gtf-like"/>
    <property type="match status" value="1"/>
</dbReference>
<feature type="non-terminal residue" evidence="5">
    <location>
        <position position="528"/>
    </location>
</feature>
<dbReference type="InterPro" id="IPR050271">
    <property type="entry name" value="UDP-glycosyltransferase"/>
</dbReference>
<sequence length="528" mass="59977">VIYLLVKALETEITMFMIGLLFLLLLSEKLDGLNILAASQVATKSHKFFMDAILGSLAEKGHHITVLSPFPSSPKENITEIGFDSLSKMFLVNDWFGDIQEERKKVSFSLTPLSDIIDQFMEIIINTTLTDERVKQLFHKKFDLLILDACLNEFLLPISVHSNIPTVYISPVLLFSWVQRTLGATVDYDAYQYVPTDTYFGRVYNHFITNLHEIDLNYVYYPKMEKLIKDLYPTDYSIPSTDEMVKTVDMVLVNSHYSMGSGANLPPNIIDIGGIHCKGPANLPLDIEEFISDGDEGVILFSLGSAIPSEQMPKQYLDAFANAFRRLPQKIIWRWSGEPFENVPENVMLRSWLPQQDIAGHPKTRLLISHGGMLSTTEAICHGIPILGLPFWGDQDANIALAVRDGYGLKLEWNDLTEDLLYNTITELLNNTQYTRIVKKRQELFHDRPMKPLDEAVYWVEHILRHGGGQHLSPATRNLNRFQAKMLDVYLFLLGAVSIILILIAGSLYALLSIVRRFISPQLKQKLN</sequence>
<dbReference type="AlphaFoldDB" id="A0AA88I6A5"/>
<evidence type="ECO:0000313" key="5">
    <source>
        <dbReference type="EMBL" id="KAK2724930.1"/>
    </source>
</evidence>
<dbReference type="Gene3D" id="3.40.50.2000">
    <property type="entry name" value="Glycogen Phosphorylase B"/>
    <property type="match status" value="1"/>
</dbReference>
<dbReference type="PANTHER" id="PTHR48043:SF145">
    <property type="entry name" value="FI06409P-RELATED"/>
    <property type="match status" value="1"/>
</dbReference>
<dbReference type="SUPFAM" id="SSF53756">
    <property type="entry name" value="UDP-Glycosyltransferase/glycogen phosphorylase"/>
    <property type="match status" value="1"/>
</dbReference>
<evidence type="ECO:0000256" key="2">
    <source>
        <dbReference type="ARBA" id="ARBA00022676"/>
    </source>
</evidence>